<organism evidence="14 15">
    <name type="scientific">Megalops atlanticus</name>
    <name type="common">Tarpon</name>
    <name type="synonym">Clupea gigantea</name>
    <dbReference type="NCBI Taxonomy" id="7932"/>
    <lineage>
        <taxon>Eukaryota</taxon>
        <taxon>Metazoa</taxon>
        <taxon>Chordata</taxon>
        <taxon>Craniata</taxon>
        <taxon>Vertebrata</taxon>
        <taxon>Euteleostomi</taxon>
        <taxon>Actinopterygii</taxon>
        <taxon>Neopterygii</taxon>
        <taxon>Teleostei</taxon>
        <taxon>Elopiformes</taxon>
        <taxon>Megalopidae</taxon>
        <taxon>Megalops</taxon>
    </lineage>
</organism>
<dbReference type="PROSITE" id="PS50853">
    <property type="entry name" value="FN3"/>
    <property type="match status" value="3"/>
</dbReference>
<evidence type="ECO:0000256" key="1">
    <source>
        <dbReference type="ARBA" id="ARBA00004479"/>
    </source>
</evidence>
<keyword evidence="3 11" id="KW-0812">Transmembrane</keyword>
<evidence type="ECO:0000256" key="7">
    <source>
        <dbReference type="ARBA" id="ARBA00023136"/>
    </source>
</evidence>
<gene>
    <name evidence="14" type="ORF">MATL_G00218000</name>
</gene>
<evidence type="ECO:0000256" key="12">
    <source>
        <dbReference type="SAM" id="SignalP"/>
    </source>
</evidence>
<dbReference type="Gene3D" id="2.60.40.10">
    <property type="entry name" value="Immunoglobulins"/>
    <property type="match status" value="4"/>
</dbReference>
<comment type="subcellular location">
    <subcellularLocation>
        <location evidence="1">Membrane</location>
        <topology evidence="1">Single-pass type I membrane protein</topology>
    </subcellularLocation>
</comment>
<dbReference type="InterPro" id="IPR036116">
    <property type="entry name" value="FN3_sf"/>
</dbReference>
<sequence length="794" mass="88094">MAWLSACLFLLSAGLLQQAVGVGVTCLWEKYFHIGHNVSGACGMSKHRPPGCGSQSLRLTADGKPLLAYHHSNDTAHFAIPAPAKAALHLRCELTCAGLKSHSYCDITLQGGYPPHPPSRPECHIRHGDRDIQCSWDPGRWALLPTNYTLHWKQYAEECSPAGVVSGTNTSATVPYTDFCEENMTVWVVAQNGLGSVQSENADFHTVDIVKPHAPVITNHSVQPLEIFILWNLVYDELVGFCEVQYRTQEEGVWREGDDVAQDNFLLQNPQPFSVYEFRVRCSCEGGGVRSAWSNVYRALSSEAAPDGKMDVWSDCGMSDGQSECALVWKELPRSVARGKVLGYLLTVEHNTGNVTVMNFSTEEVGPREGVPGAANQSEICSGRCSRLPFSLQGVKGVNVMAYTSQGRTDPAPLALPKAGPEVPLAVSVTVAVEGRSLNVSWAPPTSLTQDVEYVVQCKEAGLHQTRGFDWIKVNGTQRSVILAGNYRNYTPYNLSLFGIFGNCRCLLGSVIVYTVQGVPPKVANLEVSEIKSSGVSLTWDHIPLAQRRGVILRYHLGQGNYTEYNVSGHRNSLLLLDLQPGQRYQFWIRAETAAGQGPRTYISFVTMMTYDYVPYTIVALLATFALGLLLVFLYRSLKRLQHCLGLTWCCEKVPDPKNSGLLRQIQYTGSWPGFFSLAEHSQKLSYVEVVEIQAQERDSFLETTPDPDGQTDGWDNEGQIQTEEEEEEEEKESKEEWREAGERSGSELGGEREDYSQMIDSEGREEGMSWSPTETQEIFSGYERHFMPSPLEV</sequence>
<name>A0A9D3SY36_MEGAT</name>
<feature type="compositionally biased region" description="Basic and acidic residues" evidence="10">
    <location>
        <begin position="732"/>
        <end position="768"/>
    </location>
</feature>
<protein>
    <recommendedName>
        <fullName evidence="13">Fibronectin type-III domain-containing protein</fullName>
    </recommendedName>
</protein>
<keyword evidence="6 11" id="KW-1133">Transmembrane helix</keyword>
<feature type="signal peptide" evidence="12">
    <location>
        <begin position="1"/>
        <end position="21"/>
    </location>
</feature>
<dbReference type="GO" id="GO:0005886">
    <property type="term" value="C:plasma membrane"/>
    <property type="evidence" value="ECO:0007669"/>
    <property type="project" value="UniProtKB-ARBA"/>
</dbReference>
<feature type="region of interest" description="Disordered" evidence="10">
    <location>
        <begin position="698"/>
        <end position="794"/>
    </location>
</feature>
<evidence type="ECO:0000256" key="11">
    <source>
        <dbReference type="SAM" id="Phobius"/>
    </source>
</evidence>
<dbReference type="SUPFAM" id="SSF49265">
    <property type="entry name" value="Fibronectin type III"/>
    <property type="match status" value="3"/>
</dbReference>
<keyword evidence="5" id="KW-0677">Repeat</keyword>
<feature type="domain" description="Fibronectin type-III" evidence="13">
    <location>
        <begin position="522"/>
        <end position="613"/>
    </location>
</feature>
<evidence type="ECO:0000256" key="6">
    <source>
        <dbReference type="ARBA" id="ARBA00022989"/>
    </source>
</evidence>
<dbReference type="Proteomes" id="UP001046870">
    <property type="component" value="Chromosome 19"/>
</dbReference>
<evidence type="ECO:0000313" key="14">
    <source>
        <dbReference type="EMBL" id="KAG7460134.1"/>
    </source>
</evidence>
<dbReference type="Pfam" id="PF00041">
    <property type="entry name" value="fn3"/>
    <property type="match status" value="1"/>
</dbReference>
<evidence type="ECO:0000256" key="2">
    <source>
        <dbReference type="ARBA" id="ARBA00008921"/>
    </source>
</evidence>
<dbReference type="InterPro" id="IPR003961">
    <property type="entry name" value="FN3_dom"/>
</dbReference>
<evidence type="ECO:0000256" key="10">
    <source>
        <dbReference type="SAM" id="MobiDB-lite"/>
    </source>
</evidence>
<keyword evidence="9" id="KW-0325">Glycoprotein</keyword>
<evidence type="ECO:0000259" key="13">
    <source>
        <dbReference type="PROSITE" id="PS50853"/>
    </source>
</evidence>
<evidence type="ECO:0000313" key="15">
    <source>
        <dbReference type="Proteomes" id="UP001046870"/>
    </source>
</evidence>
<comment type="similarity">
    <text evidence="2">Belongs to the type I cytokine receptor family. Type 2 subfamily.</text>
</comment>
<dbReference type="PANTHER" id="PTHR48423">
    <property type="entry name" value="INTERLEUKIN-27 RECEPTOR SUBUNIT ALPHA"/>
    <property type="match status" value="1"/>
</dbReference>
<keyword evidence="7 11" id="KW-0472">Membrane</keyword>
<dbReference type="SMART" id="SM00060">
    <property type="entry name" value="FN3"/>
    <property type="match status" value="3"/>
</dbReference>
<evidence type="ECO:0000256" key="4">
    <source>
        <dbReference type="ARBA" id="ARBA00022729"/>
    </source>
</evidence>
<reference evidence="14" key="1">
    <citation type="submission" date="2021-01" db="EMBL/GenBank/DDBJ databases">
        <authorList>
            <person name="Zahm M."/>
            <person name="Roques C."/>
            <person name="Cabau C."/>
            <person name="Klopp C."/>
            <person name="Donnadieu C."/>
            <person name="Jouanno E."/>
            <person name="Lampietro C."/>
            <person name="Louis A."/>
            <person name="Herpin A."/>
            <person name="Echchiki A."/>
            <person name="Berthelot C."/>
            <person name="Parey E."/>
            <person name="Roest-Crollius H."/>
            <person name="Braasch I."/>
            <person name="Postlethwait J."/>
            <person name="Bobe J."/>
            <person name="Montfort J."/>
            <person name="Bouchez O."/>
            <person name="Begum T."/>
            <person name="Mejri S."/>
            <person name="Adams A."/>
            <person name="Chen W.-J."/>
            <person name="Guiguen Y."/>
        </authorList>
    </citation>
    <scope>NUCLEOTIDE SEQUENCE</scope>
    <source>
        <strain evidence="14">YG-15Mar2019-1</strain>
        <tissue evidence="14">Brain</tissue>
    </source>
</reference>
<keyword evidence="4 12" id="KW-0732">Signal</keyword>
<accession>A0A9D3SY36</accession>
<feature type="chain" id="PRO_5038514052" description="Fibronectin type-III domain-containing protein" evidence="12">
    <location>
        <begin position="22"/>
        <end position="794"/>
    </location>
</feature>
<keyword evidence="8" id="KW-0675">Receptor</keyword>
<dbReference type="EMBL" id="JAFDVH010000019">
    <property type="protein sequence ID" value="KAG7460134.1"/>
    <property type="molecule type" value="Genomic_DNA"/>
</dbReference>
<dbReference type="InterPro" id="IPR013783">
    <property type="entry name" value="Ig-like_fold"/>
</dbReference>
<dbReference type="OrthoDB" id="5989951at2759"/>
<dbReference type="AlphaFoldDB" id="A0A9D3SY36"/>
<feature type="transmembrane region" description="Helical" evidence="11">
    <location>
        <begin position="613"/>
        <end position="635"/>
    </location>
</feature>
<keyword evidence="15" id="KW-1185">Reference proteome</keyword>
<feature type="domain" description="Fibronectin type-III" evidence="13">
    <location>
        <begin position="117"/>
        <end position="209"/>
    </location>
</feature>
<comment type="caution">
    <text evidence="14">The sequence shown here is derived from an EMBL/GenBank/DDBJ whole genome shotgun (WGS) entry which is preliminary data.</text>
</comment>
<dbReference type="CDD" id="cd00063">
    <property type="entry name" value="FN3"/>
    <property type="match status" value="3"/>
</dbReference>
<evidence type="ECO:0000256" key="8">
    <source>
        <dbReference type="ARBA" id="ARBA00023170"/>
    </source>
</evidence>
<evidence type="ECO:0000256" key="9">
    <source>
        <dbReference type="ARBA" id="ARBA00023180"/>
    </source>
</evidence>
<dbReference type="PANTHER" id="PTHR48423:SF2">
    <property type="entry name" value="INTERLEUKIN-12 RECEPTOR SUBUNIT BETA-2"/>
    <property type="match status" value="1"/>
</dbReference>
<dbReference type="InterPro" id="IPR052672">
    <property type="entry name" value="Type1_Cytokine_Rcpt_Type2"/>
</dbReference>
<evidence type="ECO:0000256" key="3">
    <source>
        <dbReference type="ARBA" id="ARBA00022692"/>
    </source>
</evidence>
<feature type="domain" description="Fibronectin type-III" evidence="13">
    <location>
        <begin position="211"/>
        <end position="304"/>
    </location>
</feature>
<proteinExistence type="inferred from homology"/>
<evidence type="ECO:0000256" key="5">
    <source>
        <dbReference type="ARBA" id="ARBA00022737"/>
    </source>
</evidence>